<dbReference type="GO" id="GO:0006508">
    <property type="term" value="P:proteolysis"/>
    <property type="evidence" value="ECO:0007669"/>
    <property type="project" value="InterPro"/>
</dbReference>
<dbReference type="SUPFAM" id="SSF53187">
    <property type="entry name" value="Zn-dependent exopeptidases"/>
    <property type="match status" value="1"/>
</dbReference>
<feature type="domain" description="Peptidase M14" evidence="1">
    <location>
        <begin position="23"/>
        <end position="92"/>
    </location>
</feature>
<accession>A0AA96WN65</accession>
<dbReference type="GO" id="GO:0008270">
    <property type="term" value="F:zinc ion binding"/>
    <property type="evidence" value="ECO:0007669"/>
    <property type="project" value="InterPro"/>
</dbReference>
<dbReference type="EMBL" id="CP053586">
    <property type="protein sequence ID" value="WNZ25551.1"/>
    <property type="molecule type" value="Genomic_DNA"/>
</dbReference>
<organism evidence="2">
    <name type="scientific">Leptolyngbya sp. NK1-12</name>
    <dbReference type="NCBI Taxonomy" id="2547451"/>
    <lineage>
        <taxon>Bacteria</taxon>
        <taxon>Bacillati</taxon>
        <taxon>Cyanobacteriota</taxon>
        <taxon>Cyanophyceae</taxon>
        <taxon>Leptolyngbyales</taxon>
        <taxon>Leptolyngbyaceae</taxon>
        <taxon>Leptolyngbya group</taxon>
        <taxon>Leptolyngbya</taxon>
    </lineage>
</organism>
<dbReference type="GO" id="GO:0004181">
    <property type="term" value="F:metallocarboxypeptidase activity"/>
    <property type="evidence" value="ECO:0007669"/>
    <property type="project" value="InterPro"/>
</dbReference>
<protein>
    <recommendedName>
        <fullName evidence="1">Peptidase M14 domain-containing protein</fullName>
    </recommendedName>
</protein>
<name>A0AA96WN65_9CYAN</name>
<evidence type="ECO:0000259" key="1">
    <source>
        <dbReference type="Pfam" id="PF00246"/>
    </source>
</evidence>
<proteinExistence type="predicted"/>
<evidence type="ECO:0000313" key="2">
    <source>
        <dbReference type="EMBL" id="WNZ25551.1"/>
    </source>
</evidence>
<dbReference type="Gene3D" id="3.40.630.10">
    <property type="entry name" value="Zn peptidases"/>
    <property type="match status" value="1"/>
</dbReference>
<dbReference type="AlphaFoldDB" id="A0AA96WN65"/>
<dbReference type="Pfam" id="PF00246">
    <property type="entry name" value="Peptidase_M14"/>
    <property type="match status" value="1"/>
</dbReference>
<dbReference type="InterPro" id="IPR000834">
    <property type="entry name" value="Peptidase_M14"/>
</dbReference>
<gene>
    <name evidence="2" type="ORF">HJG54_23685</name>
</gene>
<reference evidence="2" key="1">
    <citation type="submission" date="2020-05" db="EMBL/GenBank/DDBJ databases">
        <authorList>
            <person name="Zhu T."/>
            <person name="Keshari N."/>
            <person name="Lu X."/>
        </authorList>
    </citation>
    <scope>NUCLEOTIDE SEQUENCE</scope>
    <source>
        <strain evidence="2">NK1-12</strain>
    </source>
</reference>
<sequence>MEWVDLKQLDTLIRQTKVLGADVEEIGVSGEGRSIYAVSVGDKQATRTVVIVAGFHAAEVIAPLTAISILQTLTENPPPPVRFCIVPVADPDFVSRNANELPTNVTLQALLNLNHQRDLEGHFTTNTYPECVAIRQWLEHFDRIDAYFSLHSAHCISPGLFFYVGSKSNLGWVNQVASQITATTPNWILLLSHDPTGLSQKALSPGFFELEISEREKLNGVTPGSSLAFVTQRFQPQYVGASEMPLAVCPALTEASLAEIDQCNRDVKQAGHTSYSFQEIDLDTQLYIMKSWIWSVVDIAAAA</sequence>
<dbReference type="RefSeq" id="WP_420717284.1">
    <property type="nucleotide sequence ID" value="NZ_CP053586.1"/>
</dbReference>